<dbReference type="PROSITE" id="PS51257">
    <property type="entry name" value="PROKAR_LIPOPROTEIN"/>
    <property type="match status" value="1"/>
</dbReference>
<feature type="signal peptide" evidence="1">
    <location>
        <begin position="1"/>
        <end position="21"/>
    </location>
</feature>
<feature type="chain" id="PRO_5011603469" evidence="1">
    <location>
        <begin position="22"/>
        <end position="615"/>
    </location>
</feature>
<reference evidence="3" key="1">
    <citation type="submission" date="2016-10" db="EMBL/GenBank/DDBJ databases">
        <authorList>
            <person name="Varghese N."/>
            <person name="Submissions S."/>
        </authorList>
    </citation>
    <scope>NUCLEOTIDE SEQUENCE [LARGE SCALE GENOMIC DNA]</scope>
    <source>
        <strain evidence="3">DSM 23317</strain>
    </source>
</reference>
<dbReference type="CDD" id="cd08168">
    <property type="entry name" value="Cytochrom_C3"/>
    <property type="match status" value="1"/>
</dbReference>
<organism evidence="2 3">
    <name type="scientific">Ferrimonas sediminum</name>
    <dbReference type="NCBI Taxonomy" id="718193"/>
    <lineage>
        <taxon>Bacteria</taxon>
        <taxon>Pseudomonadati</taxon>
        <taxon>Pseudomonadota</taxon>
        <taxon>Gammaproteobacteria</taxon>
        <taxon>Alteromonadales</taxon>
        <taxon>Ferrimonadaceae</taxon>
        <taxon>Ferrimonas</taxon>
    </lineage>
</organism>
<dbReference type="SUPFAM" id="SSF48695">
    <property type="entry name" value="Multiheme cytochromes"/>
    <property type="match status" value="1"/>
</dbReference>
<dbReference type="AlphaFoldDB" id="A0A1G8U9C3"/>
<evidence type="ECO:0000256" key="1">
    <source>
        <dbReference type="SAM" id="SignalP"/>
    </source>
</evidence>
<gene>
    <name evidence="2" type="ORF">SAMN04488540_10915</name>
</gene>
<dbReference type="InterPro" id="IPR036280">
    <property type="entry name" value="Multihaem_cyt_sf"/>
</dbReference>
<sequence>MIKNKLMIVSLACGLALTGCGSDDGGTVPVPPEVTPPDIIKPEYVFGGPGEDEQKLNKVIQIAIVKGFSPLDAKMSKAEVQKRAASIDVEGVVHSKMVEDAAKRGLKVDYLLPPTAINMAGVKIDTLRPELFAEGRGSVLDLLMWVSEKYDLDIQIEKDDALNTHFVTSIEGIEGLPEAVDQQHLGETQGQGWKYLVGPSVWEAKKEGSYEADHNYYKEEEIYFRMDHHPLKNEMSIVLVPAQPGEMEIRKRKYRKEMERLAANGGKVIVPEIVIDFKPAKYSATGEILVPNQRAVFKNIEVTAHNLRTDLYQPGVITELDAWLSLVEQRPDLKIDWSYWPRLSTNSNVQGYVATAISFNGRDDLGNIVNETYTNNGSCGFVHHTGEWENYMDSGAQNGLYQWVMCSARTDMGGDEYRNACYGKVPGVLGYRAHHYGAGEEFENHNPKGRGYMKFGLPFGGNDPHLTGDAMIIYGPEYINYIGAAFGNGYGNQQSTSGCDAEAPEIDPNRIKDISKARAPLTESHFGWKLPDCSTCHNAANSHVVEEMAPWECAECHGNNGAPASHGELLTCGFCHAKTLEKHGDAYSTKDDYYSEQTRFKEPESCLTCHIDKGE</sequence>
<evidence type="ECO:0000313" key="2">
    <source>
        <dbReference type="EMBL" id="SDJ50349.1"/>
    </source>
</evidence>
<keyword evidence="1" id="KW-0732">Signal</keyword>
<accession>A0A1G8U9C3</accession>
<evidence type="ECO:0000313" key="3">
    <source>
        <dbReference type="Proteomes" id="UP000199527"/>
    </source>
</evidence>
<dbReference type="EMBL" id="FNEM01000009">
    <property type="protein sequence ID" value="SDJ50349.1"/>
    <property type="molecule type" value="Genomic_DNA"/>
</dbReference>
<keyword evidence="3" id="KW-1185">Reference proteome</keyword>
<proteinExistence type="predicted"/>
<name>A0A1G8U9C3_9GAMM</name>
<protein>
    <submittedName>
        <fullName evidence="2">Uncharacterized protein</fullName>
    </submittedName>
</protein>
<dbReference type="Proteomes" id="UP000199527">
    <property type="component" value="Unassembled WGS sequence"/>
</dbReference>